<name>A0A4D8QQH9_AZOBR</name>
<dbReference type="Proteomes" id="UP001277471">
    <property type="component" value="Unassembled WGS sequence"/>
</dbReference>
<sequence length="103" mass="11248">MNSATHAMDRHIRELSASRAGITASTFYSDPLPGDRLGVSHDAAGFISIEWLRRSTPFHDADFYLCGPKPFLKAFVGGLALAGVPRPRVHYEFFGPAEDLEAA</sequence>
<keyword evidence="2" id="KW-0614">Plasmid</keyword>
<keyword evidence="4" id="KW-1185">Reference proteome</keyword>
<geneLocation type="plasmid" evidence="2 3">
    <name>p3</name>
</geneLocation>
<evidence type="ECO:0000313" key="4">
    <source>
        <dbReference type="Proteomes" id="UP001277471"/>
    </source>
</evidence>
<dbReference type="Gene3D" id="3.40.50.80">
    <property type="entry name" value="Nucleotide-binding domain of ferredoxin-NADP reductase (FNR) module"/>
    <property type="match status" value="1"/>
</dbReference>
<accession>A0A4D8QQH9</accession>
<evidence type="ECO:0000313" key="2">
    <source>
        <dbReference type="EMBL" id="QCO12697.1"/>
    </source>
</evidence>
<evidence type="ECO:0000313" key="3">
    <source>
        <dbReference type="Proteomes" id="UP000298774"/>
    </source>
</evidence>
<protein>
    <recommendedName>
        <fullName evidence="5">Oxidoreductase FAD/NAD(P)-binding domain-containing protein</fullName>
    </recommendedName>
</protein>
<dbReference type="AlphaFoldDB" id="A0A4D8QQH9"/>
<reference evidence="1 4" key="2">
    <citation type="submission" date="2023-11" db="EMBL/GenBank/DDBJ databases">
        <title>MicrobeMod: A computational toolkit for identifying prokaryotic methylation and restriction-modification with nanopore sequencing.</title>
        <authorList>
            <person name="Crits-Christoph A."/>
            <person name="Kang S.C."/>
            <person name="Lee H."/>
            <person name="Ostrov N."/>
        </authorList>
    </citation>
    <scope>NUCLEOTIDE SEQUENCE [LARGE SCALE GENOMIC DNA]</scope>
    <source>
        <strain evidence="1 4">ATCC 29145</strain>
    </source>
</reference>
<dbReference type="SUPFAM" id="SSF52343">
    <property type="entry name" value="Ferredoxin reductase-like, C-terminal NADP-linked domain"/>
    <property type="match status" value="1"/>
</dbReference>
<gene>
    <name evidence="2" type="ORF">D3868_27075</name>
    <name evidence="1" type="ORF">SIM66_01590</name>
</gene>
<dbReference type="Proteomes" id="UP000298774">
    <property type="component" value="Plasmid p3"/>
</dbReference>
<organism evidence="2 3">
    <name type="scientific">Azospirillum brasilense</name>
    <dbReference type="NCBI Taxonomy" id="192"/>
    <lineage>
        <taxon>Bacteria</taxon>
        <taxon>Pseudomonadati</taxon>
        <taxon>Pseudomonadota</taxon>
        <taxon>Alphaproteobacteria</taxon>
        <taxon>Rhodospirillales</taxon>
        <taxon>Azospirillaceae</taxon>
        <taxon>Azospirillum</taxon>
    </lineage>
</organism>
<evidence type="ECO:0000313" key="1">
    <source>
        <dbReference type="EMBL" id="MDX5949904.1"/>
    </source>
</evidence>
<dbReference type="RefSeq" id="WP_079285143.1">
    <property type="nucleotide sequence ID" value="NZ_CP032342.1"/>
</dbReference>
<dbReference type="EMBL" id="CP032342">
    <property type="protein sequence ID" value="QCO12697.1"/>
    <property type="molecule type" value="Genomic_DNA"/>
</dbReference>
<reference evidence="2 3" key="1">
    <citation type="submission" date="2018-09" db="EMBL/GenBank/DDBJ databases">
        <title>Whole genome based analysis of evolution and adaptive divergence in Indian and Brazilian strains of Azospirillum brasilense.</title>
        <authorList>
            <person name="Singh C."/>
            <person name="Tripathi A.K."/>
        </authorList>
    </citation>
    <scope>NUCLEOTIDE SEQUENCE [LARGE SCALE GENOMIC DNA]</scope>
    <source>
        <strain evidence="2 3">MTCC4038</strain>
        <plasmid evidence="2 3">p3</plasmid>
    </source>
</reference>
<dbReference type="EMBL" id="JAWXYC010000001">
    <property type="protein sequence ID" value="MDX5949904.1"/>
    <property type="molecule type" value="Genomic_DNA"/>
</dbReference>
<dbReference type="GeneID" id="56447694"/>
<dbReference type="InterPro" id="IPR039261">
    <property type="entry name" value="FNR_nucleotide-bd"/>
</dbReference>
<proteinExistence type="predicted"/>
<evidence type="ECO:0008006" key="5">
    <source>
        <dbReference type="Google" id="ProtNLM"/>
    </source>
</evidence>